<dbReference type="EMBL" id="JAEHFX010000002">
    <property type="protein sequence ID" value="MBK0402218.1"/>
    <property type="molecule type" value="Genomic_DNA"/>
</dbReference>
<comment type="caution">
    <text evidence="1">The sequence shown here is derived from an EMBL/GenBank/DDBJ whole genome shotgun (WGS) entry which is preliminary data.</text>
</comment>
<sequence length="121" mass="13714">MKAPQLKTYPNGHQFYKSSDCPTCPVCDKESKPEAGFLATLSAPARRALENNNIFTLEQLSALSEKDVLKFHGMGKASLPKLRETFKIAGLTFKTHRLFKAERIAFRMPKRYPFYSKNSSP</sequence>
<keyword evidence="2" id="KW-1185">Reference proteome</keyword>
<dbReference type="RefSeq" id="WP_200504932.1">
    <property type="nucleotide sequence ID" value="NZ_JAEHFX010000002.1"/>
</dbReference>
<accession>A0ABS1BYU9</accession>
<dbReference type="SUPFAM" id="SSF47789">
    <property type="entry name" value="C-terminal domain of RNA polymerase alpha subunit"/>
    <property type="match status" value="1"/>
</dbReference>
<evidence type="ECO:0000313" key="1">
    <source>
        <dbReference type="EMBL" id="MBK0402218.1"/>
    </source>
</evidence>
<name>A0ABS1BYU9_9BACT</name>
<reference evidence="1 2" key="1">
    <citation type="submission" date="2020-12" db="EMBL/GenBank/DDBJ databases">
        <title>Bacterial novel species Adhaeribacter sp. BT258 isolated from soil.</title>
        <authorList>
            <person name="Jung H.-Y."/>
        </authorList>
    </citation>
    <scope>NUCLEOTIDE SEQUENCE [LARGE SCALE GENOMIC DNA]</scope>
    <source>
        <strain evidence="1 2">BT258</strain>
    </source>
</reference>
<dbReference type="NCBIfam" id="NF005841">
    <property type="entry name" value="PRK07758.1"/>
    <property type="match status" value="1"/>
</dbReference>
<evidence type="ECO:0000313" key="2">
    <source>
        <dbReference type="Proteomes" id="UP000644147"/>
    </source>
</evidence>
<protein>
    <submittedName>
        <fullName evidence="1">RNA polymerase alpha subunit C-terminal domain-containing protein</fullName>
    </submittedName>
</protein>
<gene>
    <name evidence="1" type="ORF">I5M27_04435</name>
</gene>
<proteinExistence type="predicted"/>
<dbReference type="Proteomes" id="UP000644147">
    <property type="component" value="Unassembled WGS sequence"/>
</dbReference>
<dbReference type="Gene3D" id="1.10.150.20">
    <property type="entry name" value="5' to 3' exonuclease, C-terminal subdomain"/>
    <property type="match status" value="1"/>
</dbReference>
<organism evidence="1 2">
    <name type="scientific">Adhaeribacter terrigena</name>
    <dbReference type="NCBI Taxonomy" id="2793070"/>
    <lineage>
        <taxon>Bacteria</taxon>
        <taxon>Pseudomonadati</taxon>
        <taxon>Bacteroidota</taxon>
        <taxon>Cytophagia</taxon>
        <taxon>Cytophagales</taxon>
        <taxon>Hymenobacteraceae</taxon>
        <taxon>Adhaeribacter</taxon>
    </lineage>
</organism>